<feature type="signal peptide" evidence="1">
    <location>
        <begin position="1"/>
        <end position="22"/>
    </location>
</feature>
<feature type="chain" id="PRO_5009172700" evidence="1">
    <location>
        <begin position="23"/>
        <end position="153"/>
    </location>
</feature>
<dbReference type="EMBL" id="AJWN02000024">
    <property type="protein sequence ID" value="OEE63292.1"/>
    <property type="molecule type" value="Genomic_DNA"/>
</dbReference>
<dbReference type="Proteomes" id="UP000095039">
    <property type="component" value="Unassembled WGS sequence"/>
</dbReference>
<dbReference type="RefSeq" id="WP_016962482.1">
    <property type="nucleotide sequence ID" value="NZ_AJWN02000024.1"/>
</dbReference>
<evidence type="ECO:0000256" key="1">
    <source>
        <dbReference type="SAM" id="SignalP"/>
    </source>
</evidence>
<gene>
    <name evidence="2" type="ORF">A1OK_18910</name>
</gene>
<evidence type="ECO:0000313" key="2">
    <source>
        <dbReference type="EMBL" id="OEE63292.1"/>
    </source>
</evidence>
<organism evidence="2 3">
    <name type="scientific">Enterovibrio norvegicus FF-454</name>
    <dbReference type="NCBI Taxonomy" id="1185651"/>
    <lineage>
        <taxon>Bacteria</taxon>
        <taxon>Pseudomonadati</taxon>
        <taxon>Pseudomonadota</taxon>
        <taxon>Gammaproteobacteria</taxon>
        <taxon>Vibrionales</taxon>
        <taxon>Vibrionaceae</taxon>
        <taxon>Enterovibrio</taxon>
    </lineage>
</organism>
<evidence type="ECO:0000313" key="3">
    <source>
        <dbReference type="Proteomes" id="UP000095039"/>
    </source>
</evidence>
<reference evidence="2 3" key="1">
    <citation type="journal article" date="2012" name="Science">
        <title>Ecological populations of bacteria act as socially cohesive units of antibiotic production and resistance.</title>
        <authorList>
            <person name="Cordero O.X."/>
            <person name="Wildschutte H."/>
            <person name="Kirkup B."/>
            <person name="Proehl S."/>
            <person name="Ngo L."/>
            <person name="Hussain F."/>
            <person name="Le Roux F."/>
            <person name="Mincer T."/>
            <person name="Polz M.F."/>
        </authorList>
    </citation>
    <scope>NUCLEOTIDE SEQUENCE [LARGE SCALE GENOMIC DNA]</scope>
    <source>
        <strain evidence="2 3">FF-454</strain>
    </source>
</reference>
<keyword evidence="3" id="KW-1185">Reference proteome</keyword>
<dbReference type="AlphaFoldDB" id="A0A1E5CDP9"/>
<comment type="caution">
    <text evidence="2">The sequence shown here is derived from an EMBL/GenBank/DDBJ whole genome shotgun (WGS) entry which is preliminary data.</text>
</comment>
<keyword evidence="1" id="KW-0732">Signal</keyword>
<protein>
    <submittedName>
        <fullName evidence="2">Uncharacterized protein</fullName>
    </submittedName>
</protein>
<sequence>MKSVSKYFIPILLGCMCFSTFAETTKEDFEQFLEQEVSLSALKIVGYKAGDMWAIMLQAHRGEISLSKTEAEVLLAKLIGLHMCFQKIHEKHPYEPDVESAYFLTLDDSILFRQAGNSLAKIIGDDDSGALKLVPDIVCSQYLSPEELKIYHI</sequence>
<proteinExistence type="predicted"/>
<accession>A0A1E5CDP9</accession>
<name>A0A1E5CDP9_9GAMM</name>